<dbReference type="GO" id="GO:0016746">
    <property type="term" value="F:acyltransferase activity"/>
    <property type="evidence" value="ECO:0007669"/>
    <property type="project" value="UniProtKB-KW"/>
</dbReference>
<dbReference type="AlphaFoldDB" id="A0A1X7IKS6"/>
<sequence length="187" mass="20389">MAFLSTEKLNEIGFKSLGENVMISDKVSIYNPKNIQIGSNVRIDDFCILSAGEKGISIGNYVHIACYVSLIGKELIDVQDYVGISSKSAVYSSSDNYSGEYLVGPTIPDQYKDVDHRPVIFEEFSLIGAGSVILPGVTVGRGTAVGALSLVVKSLDYWGVYIGSPVKFIKERKRDLIQKAEQLKAND</sequence>
<evidence type="ECO:0000256" key="4">
    <source>
        <dbReference type="ARBA" id="ARBA00023315"/>
    </source>
</evidence>
<dbReference type="RefSeq" id="WP_085515712.1">
    <property type="nucleotide sequence ID" value="NZ_FXAW01000001.1"/>
</dbReference>
<dbReference type="InterPro" id="IPR011004">
    <property type="entry name" value="Trimer_LpxA-like_sf"/>
</dbReference>
<reference evidence="6" key="1">
    <citation type="submission" date="2017-04" db="EMBL/GenBank/DDBJ databases">
        <authorList>
            <person name="Varghese N."/>
            <person name="Submissions S."/>
        </authorList>
    </citation>
    <scope>NUCLEOTIDE SEQUENCE [LARGE SCALE GENOMIC DNA]</scope>
    <source>
        <strain evidence="6">DSM 4125</strain>
    </source>
</reference>
<dbReference type="EMBL" id="FXAW01000001">
    <property type="protein sequence ID" value="SMG15121.1"/>
    <property type="molecule type" value="Genomic_DNA"/>
</dbReference>
<dbReference type="PANTHER" id="PTHR43300">
    <property type="entry name" value="ACETYLTRANSFERASE"/>
    <property type="match status" value="1"/>
</dbReference>
<gene>
    <name evidence="5" type="ORF">SAMN05661096_00728</name>
</gene>
<name>A0A1X7IKS6_9BACT</name>
<dbReference type="Proteomes" id="UP000193804">
    <property type="component" value="Unassembled WGS sequence"/>
</dbReference>
<evidence type="ECO:0000256" key="1">
    <source>
        <dbReference type="ARBA" id="ARBA00007274"/>
    </source>
</evidence>
<dbReference type="Gene3D" id="2.160.10.10">
    <property type="entry name" value="Hexapeptide repeat proteins"/>
    <property type="match status" value="1"/>
</dbReference>
<keyword evidence="2 5" id="KW-0808">Transferase</keyword>
<evidence type="ECO:0000313" key="6">
    <source>
        <dbReference type="Proteomes" id="UP000193804"/>
    </source>
</evidence>
<protein>
    <submittedName>
        <fullName evidence="5">Galactoside O-acetyltransferase</fullName>
    </submittedName>
</protein>
<proteinExistence type="inferred from homology"/>
<dbReference type="SUPFAM" id="SSF51161">
    <property type="entry name" value="Trimeric LpxA-like enzymes"/>
    <property type="match status" value="1"/>
</dbReference>
<dbReference type="InterPro" id="IPR050179">
    <property type="entry name" value="Trans_hexapeptide_repeat"/>
</dbReference>
<dbReference type="STRING" id="1028.SAMN05661096_00728"/>
<accession>A0A1X7IKS6</accession>
<evidence type="ECO:0000256" key="3">
    <source>
        <dbReference type="ARBA" id="ARBA00022737"/>
    </source>
</evidence>
<organism evidence="5 6">
    <name type="scientific">Marivirga sericea</name>
    <dbReference type="NCBI Taxonomy" id="1028"/>
    <lineage>
        <taxon>Bacteria</taxon>
        <taxon>Pseudomonadati</taxon>
        <taxon>Bacteroidota</taxon>
        <taxon>Cytophagia</taxon>
        <taxon>Cytophagales</taxon>
        <taxon>Marivirgaceae</taxon>
        <taxon>Marivirga</taxon>
    </lineage>
</organism>
<keyword evidence="6" id="KW-1185">Reference proteome</keyword>
<keyword evidence="4" id="KW-0012">Acyltransferase</keyword>
<comment type="similarity">
    <text evidence="1">Belongs to the transferase hexapeptide repeat family.</text>
</comment>
<evidence type="ECO:0000313" key="5">
    <source>
        <dbReference type="EMBL" id="SMG15121.1"/>
    </source>
</evidence>
<evidence type="ECO:0000256" key="2">
    <source>
        <dbReference type="ARBA" id="ARBA00022679"/>
    </source>
</evidence>
<dbReference type="OrthoDB" id="9812571at2"/>
<dbReference type="CDD" id="cd04647">
    <property type="entry name" value="LbH_MAT_like"/>
    <property type="match status" value="1"/>
</dbReference>
<keyword evidence="3" id="KW-0677">Repeat</keyword>
<dbReference type="PROSITE" id="PS00101">
    <property type="entry name" value="HEXAPEP_TRANSFERASES"/>
    <property type="match status" value="1"/>
</dbReference>
<dbReference type="PANTHER" id="PTHR43300:SF12">
    <property type="entry name" value="CHLORAMPHENICOL ACETYLTRANSFERASE"/>
    <property type="match status" value="1"/>
</dbReference>
<dbReference type="InterPro" id="IPR018357">
    <property type="entry name" value="Hexapep_transf_CS"/>
</dbReference>